<keyword evidence="1" id="KW-0175">Coiled coil</keyword>
<feature type="coiled-coil region" evidence="1">
    <location>
        <begin position="58"/>
        <end position="85"/>
    </location>
</feature>
<evidence type="ECO:0000256" key="1">
    <source>
        <dbReference type="SAM" id="Coils"/>
    </source>
</evidence>
<gene>
    <name evidence="3" type="ORF">V7S43_005180</name>
</gene>
<name>A0ABD3FTM4_9STRA</name>
<dbReference type="SMART" id="SM00368">
    <property type="entry name" value="LRR_RI"/>
    <property type="match status" value="5"/>
</dbReference>
<dbReference type="InterPro" id="IPR032675">
    <property type="entry name" value="LRR_dom_sf"/>
</dbReference>
<dbReference type="EMBL" id="JBIMZQ010000008">
    <property type="protein sequence ID" value="KAL3669801.1"/>
    <property type="molecule type" value="Genomic_DNA"/>
</dbReference>
<dbReference type="Gene3D" id="3.80.10.10">
    <property type="entry name" value="Ribonuclease Inhibitor"/>
    <property type="match status" value="2"/>
</dbReference>
<accession>A0ABD3FTM4</accession>
<dbReference type="AlphaFoldDB" id="A0ABD3FTM4"/>
<evidence type="ECO:0000313" key="3">
    <source>
        <dbReference type="EMBL" id="KAL3669801.1"/>
    </source>
</evidence>
<keyword evidence="4" id="KW-1185">Reference proteome</keyword>
<protein>
    <recommendedName>
        <fullName evidence="5">Protein NLRC3</fullName>
    </recommendedName>
</protein>
<sequence length="853" mass="96361">MSRAFKLKLPISSSPVTKREQRSPLPKLRGDDVLSCGSDDDAVDMSLEEDLLLEIRMLVKKEKYLEQLEDQLRKDEDDSAQGRRLLCEDLYDDEDETPCEKSRAKRISHQINEPQEETRKVITTKSLPTGRITELLSKAREHYRACFVDVNPIQHRDIRDLVLVSQELQIHQLRLLSKNLFLFSALQSVNLSNNQLDDSSSKEIRDLMCCPGLRALDLSRNLLGRLTARTICERLRHQAKLLSLDLHGNIFFSDGGEIARETARLFATAVAGNESLLHFCLSVPDQLEKPVPLGDQWVDVTSGREPTQVKNKGKVVEVTSAAEFSQHLAEQLQQGNNHNSLQSIGLCYAEFSRRVVLNTVKMANRLVGLDLSFAFIGIPGAQVVAAALKIDGYATLTRLNMRCNRTKSMGAKAILAALHRNERLTFLDLSHNEIRHDALKAVVELLNDNKVLSRLDLSQNELIAEEELRTLRESIGKHRALLSLGQLNSLGGNEDHERELQGALGRNRIADDHDILGSINAVGTSRPTDEAAPLRKRNLLSTVVELEGAVLSKTVWKRKITSNGRLSLKWRMAVRRKVSATEEQRSHSSSLVWKLVVNRKCDVRGSLEDDAAAQTQRDEPGSSYALYSAVAYCDKGDTISLTLGVHYDDANDSKQLYKVFVKDIAFILHHPKDRRHLLFFLPQSLPGTPIKLQMKTQRHLASSTKDREADPASFLWEGVVQRVYIHTTGVFRLLARVQFPDTLADINEKKLSMLKTRYWWQLQRSSCWAHTNDVAFEGTYLDMYGVVRGRSEVVFYLPAMEWMAGEYLQFSVTTADDDVDLRAIDFQLFHEVANWENQSSLVGHVPKLQSFSA</sequence>
<dbReference type="Proteomes" id="UP001632037">
    <property type="component" value="Unassembled WGS sequence"/>
</dbReference>
<reference evidence="3 4" key="1">
    <citation type="submission" date="2024-09" db="EMBL/GenBank/DDBJ databases">
        <title>Genome sequencing and assembly of Phytophthora oleae, isolate VK10A, causative agent of rot of olive drupes.</title>
        <authorList>
            <person name="Conti Taguali S."/>
            <person name="Riolo M."/>
            <person name="La Spada F."/>
            <person name="Cacciola S.O."/>
            <person name="Dionisio G."/>
        </authorList>
    </citation>
    <scope>NUCLEOTIDE SEQUENCE [LARGE SCALE GENOMIC DNA]</scope>
    <source>
        <strain evidence="3 4">VK10A</strain>
    </source>
</reference>
<organism evidence="3 4">
    <name type="scientific">Phytophthora oleae</name>
    <dbReference type="NCBI Taxonomy" id="2107226"/>
    <lineage>
        <taxon>Eukaryota</taxon>
        <taxon>Sar</taxon>
        <taxon>Stramenopiles</taxon>
        <taxon>Oomycota</taxon>
        <taxon>Peronosporomycetes</taxon>
        <taxon>Peronosporales</taxon>
        <taxon>Peronosporaceae</taxon>
        <taxon>Phytophthora</taxon>
    </lineage>
</organism>
<dbReference type="PANTHER" id="PTHR24110:SF3">
    <property type="entry name" value="CENTROSOMAL PROTEIN OF 78 KDA"/>
    <property type="match status" value="1"/>
</dbReference>
<dbReference type="SUPFAM" id="SSF52047">
    <property type="entry name" value="RNI-like"/>
    <property type="match status" value="1"/>
</dbReference>
<feature type="compositionally biased region" description="Basic and acidic residues" evidence="2">
    <location>
        <begin position="17"/>
        <end position="29"/>
    </location>
</feature>
<proteinExistence type="predicted"/>
<evidence type="ECO:0008006" key="5">
    <source>
        <dbReference type="Google" id="ProtNLM"/>
    </source>
</evidence>
<feature type="region of interest" description="Disordered" evidence="2">
    <location>
        <begin position="1"/>
        <end position="29"/>
    </location>
</feature>
<dbReference type="PANTHER" id="PTHR24110">
    <property type="entry name" value="CENTROSOMAL PROTEIN OF 78 KDA"/>
    <property type="match status" value="1"/>
</dbReference>
<evidence type="ECO:0000256" key="2">
    <source>
        <dbReference type="SAM" id="MobiDB-lite"/>
    </source>
</evidence>
<evidence type="ECO:0000313" key="4">
    <source>
        <dbReference type="Proteomes" id="UP001632037"/>
    </source>
</evidence>
<comment type="caution">
    <text evidence="3">The sequence shown here is derived from an EMBL/GenBank/DDBJ whole genome shotgun (WGS) entry which is preliminary data.</text>
</comment>